<gene>
    <name evidence="2" type="ORF">BJ085DRAFT_110</name>
</gene>
<dbReference type="InterPro" id="IPR036378">
    <property type="entry name" value="FAS1_dom_sf"/>
</dbReference>
<feature type="non-terminal residue" evidence="2">
    <location>
        <position position="430"/>
    </location>
</feature>
<evidence type="ECO:0000259" key="1">
    <source>
        <dbReference type="PROSITE" id="PS50213"/>
    </source>
</evidence>
<dbReference type="STRING" id="215637.A0A4V1J513"/>
<dbReference type="PROSITE" id="PS50213">
    <property type="entry name" value="FAS1"/>
    <property type="match status" value="4"/>
</dbReference>
<name>A0A4V1J513_9FUNG</name>
<dbReference type="PANTHER" id="PTHR10900:SF77">
    <property type="entry name" value="FI19380P1"/>
    <property type="match status" value="1"/>
</dbReference>
<feature type="domain" description="FAS1" evidence="1">
    <location>
        <begin position="326"/>
        <end position="430"/>
    </location>
</feature>
<feature type="domain" description="FAS1" evidence="1">
    <location>
        <begin position="176"/>
        <end position="323"/>
    </location>
</feature>
<feature type="domain" description="FAS1" evidence="1">
    <location>
        <begin position="34"/>
        <end position="171"/>
    </location>
</feature>
<dbReference type="SUPFAM" id="SSF82153">
    <property type="entry name" value="FAS1 domain"/>
    <property type="match status" value="3"/>
</dbReference>
<dbReference type="Pfam" id="PF02469">
    <property type="entry name" value="Fasciclin"/>
    <property type="match status" value="3"/>
</dbReference>
<dbReference type="SMART" id="SM00554">
    <property type="entry name" value="FAS1"/>
    <property type="match status" value="2"/>
</dbReference>
<dbReference type="GO" id="GO:0005615">
    <property type="term" value="C:extracellular space"/>
    <property type="evidence" value="ECO:0007669"/>
    <property type="project" value="TreeGrafter"/>
</dbReference>
<evidence type="ECO:0000313" key="3">
    <source>
        <dbReference type="Proteomes" id="UP000268162"/>
    </source>
</evidence>
<feature type="non-terminal residue" evidence="2">
    <location>
        <position position="1"/>
    </location>
</feature>
<organism evidence="2 3">
    <name type="scientific">Dimargaris cristalligena</name>
    <dbReference type="NCBI Taxonomy" id="215637"/>
    <lineage>
        <taxon>Eukaryota</taxon>
        <taxon>Fungi</taxon>
        <taxon>Fungi incertae sedis</taxon>
        <taxon>Zoopagomycota</taxon>
        <taxon>Kickxellomycotina</taxon>
        <taxon>Dimargaritomycetes</taxon>
        <taxon>Dimargaritales</taxon>
        <taxon>Dimargaritaceae</taxon>
        <taxon>Dimargaris</taxon>
    </lineage>
</organism>
<dbReference type="Proteomes" id="UP000268162">
    <property type="component" value="Unassembled WGS sequence"/>
</dbReference>
<dbReference type="PANTHER" id="PTHR10900">
    <property type="entry name" value="PERIOSTIN-RELATED"/>
    <property type="match status" value="1"/>
</dbReference>
<dbReference type="AlphaFoldDB" id="A0A4V1J513"/>
<evidence type="ECO:0000313" key="2">
    <source>
        <dbReference type="EMBL" id="RKP37459.1"/>
    </source>
</evidence>
<dbReference type="Gene3D" id="2.30.180.10">
    <property type="entry name" value="FAS1 domain"/>
    <property type="match status" value="3"/>
</dbReference>
<keyword evidence="3" id="KW-1185">Reference proteome</keyword>
<proteinExistence type="predicted"/>
<dbReference type="InterPro" id="IPR000782">
    <property type="entry name" value="FAS1_domain"/>
</dbReference>
<sequence length="430" mass="47742">EGPSLLVNRARIVGDDRVAGNGIVHMIDRILELPDRLLGELDRRRDLSDFRLWLSRTPPVKSALDEKTGFTVFAPPGSTLSDSLTAIERRYLVHPYGQADLVQLMQAHVVPEVIYHQDLVDNPRIVSTLTGNQLALSLDPKSQMLLVNDTLVLTQDQLANNGVIHTLPGPIPPESLVFTTEKYLVGLNATRFVNLMRDNGLSDYLTVPQGDSPLTVLAPTNEAFDTYMDGLPAPGTWQLREFLLYHLLSAQYPLDTLPNGEFLASCLEPDEMAGRAQLVYATKDKQSDQGGAPSTYISFNHVTAGGQPVTFNQVTIYLLNSPLTPPTDLLQTVVRDLSYSNFLSVLYSSQLQYPIRNAKDVTYLVPSNQAFQNLDLALSYLLLAEAQDDLRTFMRSLVIQQAVYAYRLRNETELVCLHTLADTYVALAPV</sequence>
<accession>A0A4V1J513</accession>
<feature type="domain" description="FAS1" evidence="1">
    <location>
        <begin position="1"/>
        <end position="31"/>
    </location>
</feature>
<reference evidence="3" key="1">
    <citation type="journal article" date="2018" name="Nat. Microbiol.">
        <title>Leveraging single-cell genomics to expand the fungal tree of life.</title>
        <authorList>
            <person name="Ahrendt S.R."/>
            <person name="Quandt C.A."/>
            <person name="Ciobanu D."/>
            <person name="Clum A."/>
            <person name="Salamov A."/>
            <person name="Andreopoulos B."/>
            <person name="Cheng J.F."/>
            <person name="Woyke T."/>
            <person name="Pelin A."/>
            <person name="Henrissat B."/>
            <person name="Reynolds N.K."/>
            <person name="Benny G.L."/>
            <person name="Smith M.E."/>
            <person name="James T.Y."/>
            <person name="Grigoriev I.V."/>
        </authorList>
    </citation>
    <scope>NUCLEOTIDE SEQUENCE [LARGE SCALE GENOMIC DNA]</scope>
    <source>
        <strain evidence="3">RSA 468</strain>
    </source>
</reference>
<protein>
    <submittedName>
        <fullName evidence="2">FAS1 domain-containing protein</fullName>
    </submittedName>
</protein>
<dbReference type="InterPro" id="IPR050904">
    <property type="entry name" value="Adhesion/Biosynth-related"/>
</dbReference>
<dbReference type="EMBL" id="ML002492">
    <property type="protein sequence ID" value="RKP37459.1"/>
    <property type="molecule type" value="Genomic_DNA"/>
</dbReference>